<dbReference type="InterPro" id="IPR002645">
    <property type="entry name" value="STAS_dom"/>
</dbReference>
<dbReference type="Pfam" id="PF01740">
    <property type="entry name" value="STAS"/>
    <property type="match status" value="1"/>
</dbReference>
<dbReference type="CDD" id="cd07043">
    <property type="entry name" value="STAS_anti-anti-sigma_factors"/>
    <property type="match status" value="1"/>
</dbReference>
<evidence type="ECO:0000313" key="3">
    <source>
        <dbReference type="Proteomes" id="UP001597478"/>
    </source>
</evidence>
<dbReference type="Gene3D" id="3.30.750.24">
    <property type="entry name" value="STAS domain"/>
    <property type="match status" value="1"/>
</dbReference>
<evidence type="ECO:0000313" key="2">
    <source>
        <dbReference type="EMBL" id="MFD2801528.1"/>
    </source>
</evidence>
<comment type="caution">
    <text evidence="2">The sequence shown here is derived from an EMBL/GenBank/DDBJ whole genome shotgun (WGS) entry which is preliminary data.</text>
</comment>
<evidence type="ECO:0000259" key="1">
    <source>
        <dbReference type="PROSITE" id="PS50801"/>
    </source>
</evidence>
<feature type="domain" description="STAS" evidence="1">
    <location>
        <begin position="11"/>
        <end position="109"/>
    </location>
</feature>
<gene>
    <name evidence="2" type="ORF">ACFS2C_19240</name>
</gene>
<sequence length="126" mass="13405">MEVRVDRHPAGLVVTQVLGEVDLAAVSALRVCFGEQLRTARSLVLDFTEASYISAAGLSLLLQTSAEAHLRNVPWALAAARSVLRPIEVTGLDGCLPVYEDVPHAIDAVLGQCTERSSFVHIGQAG</sequence>
<protein>
    <submittedName>
        <fullName evidence="2">STAS domain-containing protein</fullName>
    </submittedName>
</protein>
<dbReference type="RefSeq" id="WP_377388263.1">
    <property type="nucleotide sequence ID" value="NZ_JBHSAN010000010.1"/>
</dbReference>
<dbReference type="PANTHER" id="PTHR33495:SF2">
    <property type="entry name" value="ANTI-SIGMA FACTOR ANTAGONIST TM_1081-RELATED"/>
    <property type="match status" value="1"/>
</dbReference>
<accession>A0ABW5WC59</accession>
<name>A0ABW5WC59_9PSEU</name>
<dbReference type="PROSITE" id="PS50801">
    <property type="entry name" value="STAS"/>
    <property type="match status" value="1"/>
</dbReference>
<dbReference type="EMBL" id="JBHUOF010000030">
    <property type="protein sequence ID" value="MFD2801528.1"/>
    <property type="molecule type" value="Genomic_DNA"/>
</dbReference>
<dbReference type="SUPFAM" id="SSF52091">
    <property type="entry name" value="SpoIIaa-like"/>
    <property type="match status" value="1"/>
</dbReference>
<dbReference type="InterPro" id="IPR036513">
    <property type="entry name" value="STAS_dom_sf"/>
</dbReference>
<dbReference type="PANTHER" id="PTHR33495">
    <property type="entry name" value="ANTI-SIGMA FACTOR ANTAGONIST TM_1081-RELATED-RELATED"/>
    <property type="match status" value="1"/>
</dbReference>
<reference evidence="3" key="1">
    <citation type="journal article" date="2019" name="Int. J. Syst. Evol. Microbiol.">
        <title>The Global Catalogue of Microorganisms (GCM) 10K type strain sequencing project: providing services to taxonomists for standard genome sequencing and annotation.</title>
        <authorList>
            <consortium name="The Broad Institute Genomics Platform"/>
            <consortium name="The Broad Institute Genome Sequencing Center for Infectious Disease"/>
            <person name="Wu L."/>
            <person name="Ma J."/>
        </authorList>
    </citation>
    <scope>NUCLEOTIDE SEQUENCE [LARGE SCALE GENOMIC DNA]</scope>
    <source>
        <strain evidence="3">IBRC-M 10906</strain>
    </source>
</reference>
<keyword evidence="3" id="KW-1185">Reference proteome</keyword>
<dbReference type="Proteomes" id="UP001597478">
    <property type="component" value="Unassembled WGS sequence"/>
</dbReference>
<proteinExistence type="predicted"/>
<organism evidence="2 3">
    <name type="scientific">Prauserella oleivorans</name>
    <dbReference type="NCBI Taxonomy" id="1478153"/>
    <lineage>
        <taxon>Bacteria</taxon>
        <taxon>Bacillati</taxon>
        <taxon>Actinomycetota</taxon>
        <taxon>Actinomycetes</taxon>
        <taxon>Pseudonocardiales</taxon>
        <taxon>Pseudonocardiaceae</taxon>
        <taxon>Prauserella</taxon>
    </lineage>
</organism>